<evidence type="ECO:0000313" key="3">
    <source>
        <dbReference type="Proteomes" id="UP000193144"/>
    </source>
</evidence>
<organism evidence="2 3">
    <name type="scientific">Clohesyomyces aquaticus</name>
    <dbReference type="NCBI Taxonomy" id="1231657"/>
    <lineage>
        <taxon>Eukaryota</taxon>
        <taxon>Fungi</taxon>
        <taxon>Dikarya</taxon>
        <taxon>Ascomycota</taxon>
        <taxon>Pezizomycotina</taxon>
        <taxon>Dothideomycetes</taxon>
        <taxon>Pleosporomycetidae</taxon>
        <taxon>Pleosporales</taxon>
        <taxon>Lindgomycetaceae</taxon>
        <taxon>Clohesyomyces</taxon>
    </lineage>
</organism>
<feature type="region of interest" description="Disordered" evidence="1">
    <location>
        <begin position="251"/>
        <end position="290"/>
    </location>
</feature>
<feature type="region of interest" description="Disordered" evidence="1">
    <location>
        <begin position="580"/>
        <end position="604"/>
    </location>
</feature>
<protein>
    <submittedName>
        <fullName evidence="2">Uncharacterized protein</fullName>
    </submittedName>
</protein>
<comment type="caution">
    <text evidence="2">The sequence shown here is derived from an EMBL/GenBank/DDBJ whole genome shotgun (WGS) entry which is preliminary data.</text>
</comment>
<dbReference type="STRING" id="1231657.A0A1Y1YNE6"/>
<accession>A0A1Y1YNE6</accession>
<feature type="region of interest" description="Disordered" evidence="1">
    <location>
        <begin position="141"/>
        <end position="178"/>
    </location>
</feature>
<feature type="compositionally biased region" description="Low complexity" evidence="1">
    <location>
        <begin position="513"/>
        <end position="526"/>
    </location>
</feature>
<proteinExistence type="predicted"/>
<feature type="compositionally biased region" description="Low complexity" evidence="1">
    <location>
        <begin position="141"/>
        <end position="154"/>
    </location>
</feature>
<feature type="region of interest" description="Disordered" evidence="1">
    <location>
        <begin position="464"/>
        <end position="562"/>
    </location>
</feature>
<dbReference type="Proteomes" id="UP000193144">
    <property type="component" value="Unassembled WGS sequence"/>
</dbReference>
<reference evidence="2 3" key="1">
    <citation type="submission" date="2016-07" db="EMBL/GenBank/DDBJ databases">
        <title>Pervasive Adenine N6-methylation of Active Genes in Fungi.</title>
        <authorList>
            <consortium name="DOE Joint Genome Institute"/>
            <person name="Mondo S.J."/>
            <person name="Dannebaum R.O."/>
            <person name="Kuo R.C."/>
            <person name="Labutti K."/>
            <person name="Haridas S."/>
            <person name="Kuo A."/>
            <person name="Salamov A."/>
            <person name="Ahrendt S.R."/>
            <person name="Lipzen A."/>
            <person name="Sullivan W."/>
            <person name="Andreopoulos W.B."/>
            <person name="Clum A."/>
            <person name="Lindquist E."/>
            <person name="Daum C."/>
            <person name="Ramamoorthy G.K."/>
            <person name="Gryganskyi A."/>
            <person name="Culley D."/>
            <person name="Magnuson J.K."/>
            <person name="James T.Y."/>
            <person name="O'Malley M.A."/>
            <person name="Stajich J.E."/>
            <person name="Spatafora J.W."/>
            <person name="Visel A."/>
            <person name="Grigoriev I.V."/>
        </authorList>
    </citation>
    <scope>NUCLEOTIDE SEQUENCE [LARGE SCALE GENOMIC DNA]</scope>
    <source>
        <strain evidence="2 3">CBS 115471</strain>
    </source>
</reference>
<feature type="compositionally biased region" description="Basic residues" evidence="1">
    <location>
        <begin position="483"/>
        <end position="492"/>
    </location>
</feature>
<keyword evidence="3" id="KW-1185">Reference proteome</keyword>
<dbReference type="AlphaFoldDB" id="A0A1Y1YNE6"/>
<feature type="region of interest" description="Disordered" evidence="1">
    <location>
        <begin position="361"/>
        <end position="386"/>
    </location>
</feature>
<sequence length="631" mass="69085">MAAIAPPRPDISMRPHGSKENAAVDLDRLFDEYVEPDPLQHFSVDTMDPSSTDDAAILFDLPASNGSYPIESTGLPNWDAGLDEPWREAMRDPKQNRASPTMSDISFTIYPESRVKTAKSDPGLLKVDDVFELDEFERRLSLSNPTTPTPLNTRPARKARSPTPDQSSRRGVNKLRRKPNFQPRMMQSSHFRPGIQDMWTRRLDAPNESFNLQLPPNILPNSPPQSVKLEQRREGGHAFFAHDQPYSIAMSPLPTTSDGDLHHSNYQLTPLSTPSLDTSSSRHSSAGNAFQFSNDGNSTLSSSYLSHNLNQQLSSEALSISALQTQPSTSTHRLSVNAGADETWGSDTPASLEFAFSASPNFCTPENGKSQPTWWTGTAEQPTPSPAYRERQAQSQNQNQNQHLSFSNRAVAGSNTAVAGLGISCDTSSFSSYGGDLNLGNSQSTSFPASSVAASSFETTYPTPAIYHPTTTTVSHRNLSIDRHHRRERTRSRSPPQMHFSRTVTHRRHTSHSHPQSHPQSHSRPSPSRRKTSSNPNLSTPSSSTSPHKPSPSAKPSSSPCVSVSSFVNFTPLDSRKILTGVAPSGSSKTKARREKEAADKRRRLSQAAVKAVMEAGGDLGRLEREGVLFG</sequence>
<feature type="compositionally biased region" description="Polar residues" evidence="1">
    <location>
        <begin position="361"/>
        <end position="382"/>
    </location>
</feature>
<name>A0A1Y1YNE6_9PLEO</name>
<feature type="compositionally biased region" description="Polar residues" evidence="1">
    <location>
        <begin position="469"/>
        <end position="478"/>
    </location>
</feature>
<feature type="region of interest" description="Disordered" evidence="1">
    <location>
        <begin position="1"/>
        <end position="20"/>
    </location>
</feature>
<dbReference type="OrthoDB" id="2575228at2759"/>
<gene>
    <name evidence="2" type="ORF">BCR34DRAFT_606605</name>
</gene>
<feature type="compositionally biased region" description="Low complexity" evidence="1">
    <location>
        <begin position="268"/>
        <end position="285"/>
    </location>
</feature>
<feature type="compositionally biased region" description="Low complexity" evidence="1">
    <location>
        <begin position="533"/>
        <end position="562"/>
    </location>
</feature>
<dbReference type="EMBL" id="MCFA01000197">
    <property type="protein sequence ID" value="ORX99495.1"/>
    <property type="molecule type" value="Genomic_DNA"/>
</dbReference>
<evidence type="ECO:0000256" key="1">
    <source>
        <dbReference type="SAM" id="MobiDB-lite"/>
    </source>
</evidence>
<evidence type="ECO:0000313" key="2">
    <source>
        <dbReference type="EMBL" id="ORX99495.1"/>
    </source>
</evidence>